<keyword evidence="1" id="KW-0378">Hydrolase</keyword>
<reference evidence="1 2" key="1">
    <citation type="submission" date="2016-10" db="EMBL/GenBank/DDBJ databases">
        <authorList>
            <person name="de Groot N.N."/>
        </authorList>
    </citation>
    <scope>NUCLEOTIDE SEQUENCE [LARGE SCALE GENOMIC DNA]</scope>
    <source>
        <strain evidence="1 2">DSM 10317</strain>
    </source>
</reference>
<dbReference type="GO" id="GO:0016787">
    <property type="term" value="F:hydrolase activity"/>
    <property type="evidence" value="ECO:0007669"/>
    <property type="project" value="UniProtKB-KW"/>
</dbReference>
<sequence length="187" mass="20978">MSKKLAVLFPGIGYHNDKPLMYYTKKIASNHDYEIIQLSYDLLEAASSIKNDADKTKDAINEAFTQVVDALKDVNFDNYERIIFVGKSIGTAIMAKYEMTYELDVDMIIYTPIPYTFSYLGPCEGLLFHGSSDPFCDTDMCVQLCDEMSLTYAVIPEANHSLETGDVQTDIANMAKVMNAVDKIFSL</sequence>
<dbReference type="AlphaFoldDB" id="A0A1G5RX26"/>
<evidence type="ECO:0000313" key="1">
    <source>
        <dbReference type="EMBL" id="SCZ78300.1"/>
    </source>
</evidence>
<dbReference type="Proteomes" id="UP000199428">
    <property type="component" value="Unassembled WGS sequence"/>
</dbReference>
<dbReference type="EMBL" id="FMWK01000005">
    <property type="protein sequence ID" value="SCZ78300.1"/>
    <property type="molecule type" value="Genomic_DNA"/>
</dbReference>
<dbReference type="Gene3D" id="3.40.50.1820">
    <property type="entry name" value="alpha/beta hydrolase"/>
    <property type="match status" value="1"/>
</dbReference>
<dbReference type="SUPFAM" id="SSF53474">
    <property type="entry name" value="alpha/beta-Hydrolases"/>
    <property type="match status" value="1"/>
</dbReference>
<gene>
    <name evidence="1" type="ORF">SAMN02910350_01193</name>
</gene>
<name>A0A1G5RX26_PSEXY</name>
<dbReference type="RefSeq" id="WP_090162080.1">
    <property type="nucleotide sequence ID" value="NZ_FMWK01000005.1"/>
</dbReference>
<protein>
    <submittedName>
        <fullName evidence="1">Alpha/beta hydrolase family protein</fullName>
    </submittedName>
</protein>
<accession>A0A1G5RX26</accession>
<dbReference type="InterPro" id="IPR029058">
    <property type="entry name" value="AB_hydrolase_fold"/>
</dbReference>
<organism evidence="1 2">
    <name type="scientific">Pseudobutyrivibrio xylanivorans</name>
    <dbReference type="NCBI Taxonomy" id="185007"/>
    <lineage>
        <taxon>Bacteria</taxon>
        <taxon>Bacillati</taxon>
        <taxon>Bacillota</taxon>
        <taxon>Clostridia</taxon>
        <taxon>Lachnospirales</taxon>
        <taxon>Lachnospiraceae</taxon>
        <taxon>Pseudobutyrivibrio</taxon>
    </lineage>
</organism>
<proteinExistence type="predicted"/>
<evidence type="ECO:0000313" key="2">
    <source>
        <dbReference type="Proteomes" id="UP000199428"/>
    </source>
</evidence>